<dbReference type="RefSeq" id="WP_156204955.1">
    <property type="nucleotide sequence ID" value="NZ_WHPN01000036.1"/>
</dbReference>
<protein>
    <submittedName>
        <fullName evidence="2">Uncharacterized protein</fullName>
    </submittedName>
</protein>
<gene>
    <name evidence="2" type="ORF">GCU69_01935</name>
</gene>
<evidence type="ECO:0000256" key="1">
    <source>
        <dbReference type="SAM" id="MobiDB-lite"/>
    </source>
</evidence>
<feature type="compositionally biased region" description="Pro residues" evidence="1">
    <location>
        <begin position="289"/>
        <end position="298"/>
    </location>
</feature>
<dbReference type="Proteomes" id="UP000621266">
    <property type="component" value="Unassembled WGS sequence"/>
</dbReference>
<organism evidence="2 3">
    <name type="scientific">Streptomyces lycii</name>
    <dbReference type="NCBI Taxonomy" id="2654337"/>
    <lineage>
        <taxon>Bacteria</taxon>
        <taxon>Bacillati</taxon>
        <taxon>Actinomycetota</taxon>
        <taxon>Actinomycetes</taxon>
        <taxon>Kitasatosporales</taxon>
        <taxon>Streptomycetaceae</taxon>
        <taxon>Streptomyces</taxon>
    </lineage>
</organism>
<comment type="caution">
    <text evidence="2">The sequence shown here is derived from an EMBL/GenBank/DDBJ whole genome shotgun (WGS) entry which is preliminary data.</text>
</comment>
<reference evidence="2 3" key="1">
    <citation type="submission" date="2019-10" db="EMBL/GenBank/DDBJ databases">
        <title>Streptomyces tenebrisbrunneis sp.nov., an endogenous actinomycete isolated from of Lycium ruthenicum.</title>
        <authorList>
            <person name="Ma L."/>
        </authorList>
    </citation>
    <scope>NUCLEOTIDE SEQUENCE [LARGE SCALE GENOMIC DNA]</scope>
    <source>
        <strain evidence="2 3">TRM 66187</strain>
    </source>
</reference>
<name>A0ABQ7FRJ1_9ACTN</name>
<feature type="compositionally biased region" description="Low complexity" evidence="1">
    <location>
        <begin position="212"/>
        <end position="261"/>
    </location>
</feature>
<feature type="region of interest" description="Disordered" evidence="1">
    <location>
        <begin position="209"/>
        <end position="345"/>
    </location>
</feature>
<dbReference type="EMBL" id="WHPN01000036">
    <property type="protein sequence ID" value="KAF4410818.1"/>
    <property type="molecule type" value="Genomic_DNA"/>
</dbReference>
<feature type="region of interest" description="Disordered" evidence="1">
    <location>
        <begin position="458"/>
        <end position="481"/>
    </location>
</feature>
<keyword evidence="3" id="KW-1185">Reference proteome</keyword>
<evidence type="ECO:0000313" key="3">
    <source>
        <dbReference type="Proteomes" id="UP000621266"/>
    </source>
</evidence>
<proteinExistence type="predicted"/>
<sequence>MNGDETVPGAALLLAAAPAGKGRLVDAAAALPALAAVRPGILAGTAAASVVELVEPADPQVVLTRLRVAAAVPGPLLVHLIGQLTLDRKQQLPHVALARTTPATARYTALPWHWLSAELQHRRPGTTTVLADLVADPAAWARLPALGVAGADLYGVVTPPPGRRDDLAEPLYSRAVADLLRPAARRPPVADLHALAVSRAQLSPEVRFLTLPGTPAGGTTPAPAQVPAQPGAQAPAPAQSTAQAPAQAQPAARSPEQAPARSAREPAAQPPGRAADTGASASTPEPRQATPPIPAPPARPHDTAGSVPERTAGTAAAPVPRQATPPRPAYPPAETQQQPPDPHPAILAAAHAGRHGEAAAMAAAWEQYALRNHGPSSVEAGHWLEVRADLARLAGDFARSCELWMAAASARLGRGEPADAADVVAAVDRAHHCWEQLGEPGVSGGLAQQLLPLRRRVPGPRPGAVEALERRIGSRSAARAG</sequence>
<accession>A0ABQ7FRJ1</accession>
<evidence type="ECO:0000313" key="2">
    <source>
        <dbReference type="EMBL" id="KAF4410818.1"/>
    </source>
</evidence>